<dbReference type="InterPro" id="IPR037401">
    <property type="entry name" value="SnoaL-like"/>
</dbReference>
<keyword evidence="3" id="KW-1185">Reference proteome</keyword>
<evidence type="ECO:0000313" key="2">
    <source>
        <dbReference type="EMBL" id="MFD1846324.1"/>
    </source>
</evidence>
<reference evidence="3" key="1">
    <citation type="journal article" date="2019" name="Int. J. Syst. Evol. Microbiol.">
        <title>The Global Catalogue of Microorganisms (GCM) 10K type strain sequencing project: providing services to taxonomists for standard genome sequencing and annotation.</title>
        <authorList>
            <consortium name="The Broad Institute Genomics Platform"/>
            <consortium name="The Broad Institute Genome Sequencing Center for Infectious Disease"/>
            <person name="Wu L."/>
            <person name="Ma J."/>
        </authorList>
    </citation>
    <scope>NUCLEOTIDE SEQUENCE [LARGE SCALE GENOMIC DNA]</scope>
    <source>
        <strain evidence="3">JCM 11496</strain>
    </source>
</reference>
<protein>
    <submittedName>
        <fullName evidence="2">YybH family protein</fullName>
    </submittedName>
</protein>
<dbReference type="Gene3D" id="3.10.450.50">
    <property type="match status" value="1"/>
</dbReference>
<dbReference type="Pfam" id="PF13474">
    <property type="entry name" value="SnoaL_3"/>
    <property type="match status" value="1"/>
</dbReference>
<evidence type="ECO:0000313" key="3">
    <source>
        <dbReference type="Proteomes" id="UP001597307"/>
    </source>
</evidence>
<evidence type="ECO:0000259" key="1">
    <source>
        <dbReference type="Pfam" id="PF13474"/>
    </source>
</evidence>
<comment type="caution">
    <text evidence="2">The sequence shown here is derived from an EMBL/GenBank/DDBJ whole genome shotgun (WGS) entry which is preliminary data.</text>
</comment>
<sequence>MTEYQDLTHEDVAAAAAHVVAAFSQTDTTTYFAAFSPDATFVFHTEHRRLERRSEYEALWHSWLAEGWQVTECLSSNPLIQLLGDTAVFCHDVTTTINTGETTLERETIIFRRSDDGSLLAVHEHLSPLPNSPEAR</sequence>
<dbReference type="EMBL" id="JBHUGA010000011">
    <property type="protein sequence ID" value="MFD1846324.1"/>
    <property type="molecule type" value="Genomic_DNA"/>
</dbReference>
<feature type="domain" description="SnoaL-like" evidence="1">
    <location>
        <begin position="12"/>
        <end position="128"/>
    </location>
</feature>
<dbReference type="Proteomes" id="UP001597307">
    <property type="component" value="Unassembled WGS sequence"/>
</dbReference>
<accession>A0ABW4Q6J7</accession>
<gene>
    <name evidence="2" type="ORF">ACFSFX_06890</name>
</gene>
<name>A0ABW4Q6J7_9MICC</name>
<dbReference type="SUPFAM" id="SSF54427">
    <property type="entry name" value="NTF2-like"/>
    <property type="match status" value="1"/>
</dbReference>
<organism evidence="2 3">
    <name type="scientific">Arthrobacter flavus</name>
    <dbReference type="NCBI Taxonomy" id="95172"/>
    <lineage>
        <taxon>Bacteria</taxon>
        <taxon>Bacillati</taxon>
        <taxon>Actinomycetota</taxon>
        <taxon>Actinomycetes</taxon>
        <taxon>Micrococcales</taxon>
        <taxon>Micrococcaceae</taxon>
        <taxon>Arthrobacter</taxon>
    </lineage>
</organism>
<dbReference type="RefSeq" id="WP_343879755.1">
    <property type="nucleotide sequence ID" value="NZ_BAAAIJ010000047.1"/>
</dbReference>
<proteinExistence type="predicted"/>
<dbReference type="InterPro" id="IPR032710">
    <property type="entry name" value="NTF2-like_dom_sf"/>
</dbReference>